<dbReference type="GeneID" id="56037817"/>
<proteinExistence type="predicted"/>
<evidence type="ECO:0000313" key="2">
    <source>
        <dbReference type="Proteomes" id="UP000509626"/>
    </source>
</evidence>
<organism evidence="1 2">
    <name type="scientific">Halorarum salinum</name>
    <dbReference type="NCBI Taxonomy" id="2743089"/>
    <lineage>
        <taxon>Archaea</taxon>
        <taxon>Methanobacteriati</taxon>
        <taxon>Methanobacteriota</taxon>
        <taxon>Stenosarchaea group</taxon>
        <taxon>Halobacteria</taxon>
        <taxon>Halobacteriales</taxon>
        <taxon>Haloferacaceae</taxon>
        <taxon>Halorarum</taxon>
    </lineage>
</organism>
<protein>
    <submittedName>
        <fullName evidence="1">Uncharacterized protein</fullName>
    </submittedName>
</protein>
<dbReference type="AlphaFoldDB" id="A0A7D5QG96"/>
<accession>A0A7D5QG96</accession>
<name>A0A7D5QG96_9EURY</name>
<dbReference type="RefSeq" id="WP_179268648.1">
    <property type="nucleotide sequence ID" value="NZ_CP058579.1"/>
</dbReference>
<dbReference type="Proteomes" id="UP000509626">
    <property type="component" value="Chromosome"/>
</dbReference>
<reference evidence="1 2" key="1">
    <citation type="submission" date="2020-06" db="EMBL/GenBank/DDBJ databases">
        <title>NJ-3-1, isolated from saline soil.</title>
        <authorList>
            <person name="Cui H.L."/>
            <person name="Shi X."/>
        </authorList>
    </citation>
    <scope>NUCLEOTIDE SEQUENCE [LARGE SCALE GENOMIC DNA]</scope>
    <source>
        <strain evidence="1 2">NJ-3-1</strain>
    </source>
</reference>
<evidence type="ECO:0000313" key="1">
    <source>
        <dbReference type="EMBL" id="QLG62063.1"/>
    </source>
</evidence>
<gene>
    <name evidence="1" type="ORF">HUG12_10120</name>
</gene>
<dbReference type="EMBL" id="CP058579">
    <property type="protein sequence ID" value="QLG62063.1"/>
    <property type="molecule type" value="Genomic_DNA"/>
</dbReference>
<sequence length="219" mass="23672">MSEHRVTITRRGVAVTKWEPGDSDGIHERLGVTKDEFPDEWPVLLAQCSCGLTFEGADAAFNHLDAVAAGEFDTTAGDDESEDAALDAGDADHVALVDMFDGPEFGTGSGPVSRVLQIEPQNELWSLWTAWQLLTLVRNGMMDAEVEYDAVVYRASPDDTLVGKDGRLSPGTTVLRLPEMGVIADWVPAGRPVRVTNAERAPYIIQDAPSDASAFGNQR</sequence>
<dbReference type="KEGG" id="halu:HUG12_10120"/>
<keyword evidence="2" id="KW-1185">Reference proteome</keyword>